<feature type="compositionally biased region" description="Basic and acidic residues" evidence="2">
    <location>
        <begin position="319"/>
        <end position="335"/>
    </location>
</feature>
<feature type="compositionally biased region" description="Basic residues" evidence="2">
    <location>
        <begin position="735"/>
        <end position="746"/>
    </location>
</feature>
<dbReference type="AlphaFoldDB" id="A0A5F8HFX3"/>
<organism evidence="7 8">
    <name type="scientific">Monodelphis domestica</name>
    <name type="common">Gray short-tailed opossum</name>
    <dbReference type="NCBI Taxonomy" id="13616"/>
    <lineage>
        <taxon>Eukaryota</taxon>
        <taxon>Metazoa</taxon>
        <taxon>Chordata</taxon>
        <taxon>Craniata</taxon>
        <taxon>Vertebrata</taxon>
        <taxon>Euteleostomi</taxon>
        <taxon>Mammalia</taxon>
        <taxon>Metatheria</taxon>
        <taxon>Didelphimorphia</taxon>
        <taxon>Didelphidae</taxon>
        <taxon>Monodelphis</taxon>
    </lineage>
</organism>
<dbReference type="InterPro" id="IPR056630">
    <property type="entry name" value="KH_N4BP1_2nd"/>
</dbReference>
<feature type="domain" description="N4BP1 C-terminal UBA" evidence="6">
    <location>
        <begin position="803"/>
        <end position="847"/>
    </location>
</feature>
<protein>
    <submittedName>
        <fullName evidence="7">Uncharacterized protein</fullName>
    </submittedName>
</protein>
<dbReference type="Bgee" id="ENSMODG00000038298">
    <property type="expression patterns" value="Expressed in cerebellum and 17 other cell types or tissues"/>
</dbReference>
<dbReference type="Proteomes" id="UP000002280">
    <property type="component" value="Chromosome 1"/>
</dbReference>
<feature type="region of interest" description="Disordered" evidence="2">
    <location>
        <begin position="235"/>
        <end position="419"/>
    </location>
</feature>
<dbReference type="GeneTree" id="ENSGT00940000161993"/>
<reference evidence="7 8" key="1">
    <citation type="journal article" date="2007" name="Nature">
        <title>Genome of the marsupial Monodelphis domestica reveals innovation in non-coding sequences.</title>
        <authorList>
            <person name="Mikkelsen T.S."/>
            <person name="Wakefield M.J."/>
            <person name="Aken B."/>
            <person name="Amemiya C.T."/>
            <person name="Chang J.L."/>
            <person name="Duke S."/>
            <person name="Garber M."/>
            <person name="Gentles A.J."/>
            <person name="Goodstadt L."/>
            <person name="Heger A."/>
            <person name="Jurka J."/>
            <person name="Kamal M."/>
            <person name="Mauceli E."/>
            <person name="Searle S.M."/>
            <person name="Sharpe T."/>
            <person name="Baker M.L."/>
            <person name="Batzer M.A."/>
            <person name="Benos P.V."/>
            <person name="Belov K."/>
            <person name="Clamp M."/>
            <person name="Cook A."/>
            <person name="Cuff J."/>
            <person name="Das R."/>
            <person name="Davidow L."/>
            <person name="Deakin J.E."/>
            <person name="Fazzari M.J."/>
            <person name="Glass J.L."/>
            <person name="Grabherr M."/>
            <person name="Greally J.M."/>
            <person name="Gu W."/>
            <person name="Hore T.A."/>
            <person name="Huttley G.A."/>
            <person name="Kleber M."/>
            <person name="Jirtle R.L."/>
            <person name="Koina E."/>
            <person name="Lee J.T."/>
            <person name="Mahony S."/>
            <person name="Marra M.A."/>
            <person name="Miller R.D."/>
            <person name="Nicholls R.D."/>
            <person name="Oda M."/>
            <person name="Papenfuss A.T."/>
            <person name="Parra Z.E."/>
            <person name="Pollock D.D."/>
            <person name="Ray D.A."/>
            <person name="Schein J.E."/>
            <person name="Speed T.P."/>
            <person name="Thompson K."/>
            <person name="VandeBerg J.L."/>
            <person name="Wade C.M."/>
            <person name="Walker J.A."/>
            <person name="Waters P.D."/>
            <person name="Webber C."/>
            <person name="Weidman J.R."/>
            <person name="Xie X."/>
            <person name="Zody M.C."/>
            <person name="Baldwin J."/>
            <person name="Abdouelleil A."/>
            <person name="Abdulkadir J."/>
            <person name="Abebe A."/>
            <person name="Abera B."/>
            <person name="Abreu J."/>
            <person name="Acer S.C."/>
            <person name="Aftuck L."/>
            <person name="Alexander A."/>
            <person name="An P."/>
            <person name="Anderson E."/>
            <person name="Anderson S."/>
            <person name="Arachi H."/>
            <person name="Azer M."/>
            <person name="Bachantsang P."/>
            <person name="Barry A."/>
            <person name="Bayul T."/>
            <person name="Berlin A."/>
            <person name="Bessette D."/>
            <person name="Bloom T."/>
            <person name="Bloom T."/>
            <person name="Boguslavskiy L."/>
            <person name="Bonnet C."/>
            <person name="Boukhgalter B."/>
            <person name="Bourzgui I."/>
            <person name="Brown A."/>
            <person name="Cahill P."/>
            <person name="Channer S."/>
            <person name="Cheshatsang Y."/>
            <person name="Chuda L."/>
            <person name="Citroen M."/>
            <person name="Collymore A."/>
            <person name="Cooke P."/>
            <person name="Costello M."/>
            <person name="D'Aco K."/>
            <person name="Daza R."/>
            <person name="De Haan G."/>
            <person name="DeGray S."/>
            <person name="DeMaso C."/>
            <person name="Dhargay N."/>
            <person name="Dooley K."/>
            <person name="Dooley E."/>
            <person name="Doricent M."/>
            <person name="Dorje P."/>
            <person name="Dorjee K."/>
            <person name="Dupes A."/>
            <person name="Elong R."/>
            <person name="Falk J."/>
            <person name="Farina A."/>
            <person name="Faro S."/>
            <person name="Ferguson D."/>
            <person name="Fisher S."/>
            <person name="Foley C.D."/>
            <person name="Franke A."/>
            <person name="Friedrich D."/>
            <person name="Gadbois L."/>
            <person name="Gearin G."/>
            <person name="Gearin C.R."/>
            <person name="Giannoukos G."/>
            <person name="Goode T."/>
            <person name="Graham J."/>
            <person name="Grandbois E."/>
            <person name="Grewal S."/>
            <person name="Gyaltsen K."/>
            <person name="Hafez N."/>
            <person name="Hagos B."/>
            <person name="Hall J."/>
            <person name="Henson C."/>
            <person name="Hollinger A."/>
            <person name="Honan T."/>
            <person name="Huard M.D."/>
            <person name="Hughes L."/>
            <person name="Hurhula B."/>
            <person name="Husby M.E."/>
            <person name="Kamat A."/>
            <person name="Kanga B."/>
            <person name="Kashin S."/>
            <person name="Khazanovich D."/>
            <person name="Kisner P."/>
            <person name="Lance K."/>
            <person name="Lara M."/>
            <person name="Lee W."/>
            <person name="Lennon N."/>
            <person name="Letendre F."/>
            <person name="LeVine R."/>
            <person name="Lipovsky A."/>
            <person name="Liu X."/>
            <person name="Liu J."/>
            <person name="Liu S."/>
            <person name="Lokyitsang T."/>
            <person name="Lokyitsang Y."/>
            <person name="Lubonja R."/>
            <person name="Lui A."/>
            <person name="MacDonald P."/>
            <person name="Magnisalis V."/>
            <person name="Maru K."/>
            <person name="Matthews C."/>
            <person name="McCusker W."/>
            <person name="McDonough S."/>
            <person name="Mehta T."/>
            <person name="Meldrim J."/>
            <person name="Meneus L."/>
            <person name="Mihai O."/>
            <person name="Mihalev A."/>
            <person name="Mihova T."/>
            <person name="Mittelman R."/>
            <person name="Mlenga V."/>
            <person name="Montmayeur A."/>
            <person name="Mulrain L."/>
            <person name="Navidi A."/>
            <person name="Naylor J."/>
            <person name="Negash T."/>
            <person name="Nguyen T."/>
            <person name="Nguyen N."/>
            <person name="Nicol R."/>
            <person name="Norbu C."/>
            <person name="Norbu N."/>
            <person name="Novod N."/>
            <person name="O'Neill B."/>
            <person name="Osman S."/>
            <person name="Markiewicz E."/>
            <person name="Oyono O.L."/>
            <person name="Patti C."/>
            <person name="Phunkhang P."/>
            <person name="Pierre F."/>
            <person name="Priest M."/>
            <person name="Raghuraman S."/>
            <person name="Rege F."/>
            <person name="Reyes R."/>
            <person name="Rise C."/>
            <person name="Rogov P."/>
            <person name="Ross K."/>
            <person name="Ryan E."/>
            <person name="Settipalli S."/>
            <person name="Shea T."/>
            <person name="Sherpa N."/>
            <person name="Shi L."/>
            <person name="Shih D."/>
            <person name="Sparrow T."/>
            <person name="Spaulding J."/>
            <person name="Stalker J."/>
            <person name="Stange-Thomann N."/>
            <person name="Stavropoulos S."/>
            <person name="Stone C."/>
            <person name="Strader C."/>
            <person name="Tesfaye S."/>
            <person name="Thomson T."/>
            <person name="Thoulutsang Y."/>
            <person name="Thoulutsang D."/>
            <person name="Topham K."/>
            <person name="Topping I."/>
            <person name="Tsamla T."/>
            <person name="Vassiliev H."/>
            <person name="Vo A."/>
            <person name="Wangchuk T."/>
            <person name="Wangdi T."/>
            <person name="Weiand M."/>
            <person name="Wilkinson J."/>
            <person name="Wilson A."/>
            <person name="Yadav S."/>
            <person name="Young G."/>
            <person name="Yu Q."/>
            <person name="Zembek L."/>
            <person name="Zhong D."/>
            <person name="Zimmer A."/>
            <person name="Zwirko Z."/>
            <person name="Jaffe D.B."/>
            <person name="Alvarez P."/>
            <person name="Brockman W."/>
            <person name="Butler J."/>
            <person name="Chin C."/>
            <person name="Gnerre S."/>
            <person name="MacCallum I."/>
            <person name="Graves J.A."/>
            <person name="Ponting C.P."/>
            <person name="Breen M."/>
            <person name="Samollow P.B."/>
            <person name="Lander E.S."/>
            <person name="Lindblad-Toh K."/>
        </authorList>
    </citation>
    <scope>NUCLEOTIDE SEQUENCE [LARGE SCALE GENOMIC DNA]</scope>
</reference>
<evidence type="ECO:0000259" key="6">
    <source>
        <dbReference type="Pfam" id="PF23054"/>
    </source>
</evidence>
<evidence type="ECO:0000259" key="4">
    <source>
        <dbReference type="Pfam" id="PF23050"/>
    </source>
</evidence>
<reference evidence="7" key="2">
    <citation type="submission" date="2025-08" db="UniProtKB">
        <authorList>
            <consortium name="Ensembl"/>
        </authorList>
    </citation>
    <scope>IDENTIFICATION</scope>
</reference>
<dbReference type="GO" id="GO:0003729">
    <property type="term" value="F:mRNA binding"/>
    <property type="evidence" value="ECO:0000318"/>
    <property type="project" value="GO_Central"/>
</dbReference>
<feature type="region of interest" description="Disordered" evidence="2">
    <location>
        <begin position="515"/>
        <end position="538"/>
    </location>
</feature>
<dbReference type="CDD" id="cd22477">
    <property type="entry name" value="KH-I_NYNRIN_like"/>
    <property type="match status" value="1"/>
</dbReference>
<dbReference type="FunCoup" id="A0A5F8HFX3">
    <property type="interactions" value="361"/>
</dbReference>
<dbReference type="InterPro" id="IPR056629">
    <property type="entry name" value="KH_N4BP1_1st"/>
</dbReference>
<dbReference type="CDD" id="cd09032">
    <property type="entry name" value="KH-I_N4BP1_like_rpt1"/>
    <property type="match status" value="1"/>
</dbReference>
<proteinExistence type="inferred from homology"/>
<dbReference type="Pfam" id="PF23050">
    <property type="entry name" value="KH_N4BP1_1st"/>
    <property type="match status" value="1"/>
</dbReference>
<dbReference type="InterPro" id="IPR056578">
    <property type="entry name" value="UBA_N4BP1_C"/>
</dbReference>
<dbReference type="Pfam" id="PF23052">
    <property type="entry name" value="KH_N4BP1_2nd"/>
    <property type="match status" value="1"/>
</dbReference>
<dbReference type="OMA" id="SCGYTEQ"/>
<dbReference type="InParanoid" id="A0A5F8HFX3"/>
<dbReference type="InterPro" id="IPR036612">
    <property type="entry name" value="KH_dom_type_1_sf"/>
</dbReference>
<dbReference type="STRING" id="13616.ENSMODP00000058067"/>
<feature type="compositionally biased region" description="Basic and acidic residues" evidence="2">
    <location>
        <begin position="257"/>
        <end position="274"/>
    </location>
</feature>
<feature type="compositionally biased region" description="Basic and acidic residues" evidence="2">
    <location>
        <begin position="398"/>
        <end position="419"/>
    </location>
</feature>
<dbReference type="Ensembl" id="ENSMODT00000088318.1">
    <property type="protein sequence ID" value="ENSMODP00000058067.1"/>
    <property type="gene ID" value="ENSMODG00000038298.1"/>
</dbReference>
<evidence type="ECO:0000313" key="7">
    <source>
        <dbReference type="Ensembl" id="ENSMODP00000058067.1"/>
    </source>
</evidence>
<feature type="region of interest" description="Disordered" evidence="2">
    <location>
        <begin position="715"/>
        <end position="806"/>
    </location>
</feature>
<dbReference type="InterPro" id="IPR051101">
    <property type="entry name" value="ZC3H12/N4BP1_RNase_Reg"/>
</dbReference>
<feature type="domain" description="RNase NYN" evidence="3">
    <location>
        <begin position="568"/>
        <end position="720"/>
    </location>
</feature>
<feature type="compositionally biased region" description="Basic and acidic residues" evidence="2">
    <location>
        <begin position="286"/>
        <end position="302"/>
    </location>
</feature>
<evidence type="ECO:0000256" key="1">
    <source>
        <dbReference type="ARBA" id="ARBA00038274"/>
    </source>
</evidence>
<dbReference type="Pfam" id="PF23054">
    <property type="entry name" value="UBA_N4BP1_C"/>
    <property type="match status" value="1"/>
</dbReference>
<accession>A0A5F8HFX3</accession>
<evidence type="ECO:0000256" key="2">
    <source>
        <dbReference type="SAM" id="MobiDB-lite"/>
    </source>
</evidence>
<feature type="domain" description="N4BP1 second type I KH-domain" evidence="5">
    <location>
        <begin position="112"/>
        <end position="229"/>
    </location>
</feature>
<evidence type="ECO:0000313" key="8">
    <source>
        <dbReference type="Proteomes" id="UP000002280"/>
    </source>
</evidence>
<feature type="compositionally biased region" description="Basic and acidic residues" evidence="2">
    <location>
        <begin position="343"/>
        <end position="390"/>
    </location>
</feature>
<dbReference type="GO" id="GO:0005634">
    <property type="term" value="C:nucleus"/>
    <property type="evidence" value="ECO:0000318"/>
    <property type="project" value="GO_Central"/>
</dbReference>
<dbReference type="PANTHER" id="PTHR12876">
    <property type="entry name" value="N4BP1-RELATED"/>
    <property type="match status" value="1"/>
</dbReference>
<dbReference type="InterPro" id="IPR021869">
    <property type="entry name" value="RNase_Zc3h12_NYN"/>
</dbReference>
<dbReference type="GO" id="GO:0036464">
    <property type="term" value="C:cytoplasmic ribonucleoprotein granule"/>
    <property type="evidence" value="ECO:0000318"/>
    <property type="project" value="GO_Central"/>
</dbReference>
<dbReference type="GO" id="GO:0004521">
    <property type="term" value="F:RNA endonuclease activity"/>
    <property type="evidence" value="ECO:0000318"/>
    <property type="project" value="GO_Central"/>
</dbReference>
<reference evidence="7" key="3">
    <citation type="submission" date="2025-09" db="UniProtKB">
        <authorList>
            <consortium name="Ensembl"/>
        </authorList>
    </citation>
    <scope>IDENTIFICATION</scope>
</reference>
<dbReference type="PANTHER" id="PTHR12876:SF28">
    <property type="entry name" value="PROTEIN KHNYN"/>
    <property type="match status" value="1"/>
</dbReference>
<name>A0A5F8HFX3_MONDO</name>
<feature type="compositionally biased region" description="Gly residues" evidence="2">
    <location>
        <begin position="523"/>
        <end position="536"/>
    </location>
</feature>
<feature type="domain" description="N4BP1 first type I KH-domain" evidence="4">
    <location>
        <begin position="48"/>
        <end position="111"/>
    </location>
</feature>
<dbReference type="Gene3D" id="3.40.50.11980">
    <property type="match status" value="1"/>
</dbReference>
<dbReference type="CDD" id="cd18728">
    <property type="entry name" value="PIN_N4BP1-like"/>
    <property type="match status" value="1"/>
</dbReference>
<comment type="similarity">
    <text evidence="1">Belongs to the N4BP1 family.</text>
</comment>
<keyword evidence="8" id="KW-1185">Reference proteome</keyword>
<evidence type="ECO:0000259" key="5">
    <source>
        <dbReference type="Pfam" id="PF23052"/>
    </source>
</evidence>
<dbReference type="SUPFAM" id="SSF54791">
    <property type="entry name" value="Eukaryotic type KH-domain (KH-domain type I)"/>
    <property type="match status" value="1"/>
</dbReference>
<sequence>MPAAGASGSRTVGFPDRWEDLGIPGAHSQDGVGFAAMLPSGASPGTPDRFTVLADAEDVVLKQRPQVERIFQVQLSVLEKTCPGSPHIWLQLEGPPENVGRAKEYLKGLCNPEVWEEVGYPAALHCVFFGAGGLFLDCLCWGTSAHIVPQAPGSLLLGGLTEAFVMAQSRMEDLLGQLRQSGLWLQSSSAREQVIQDFKALVGSSGDEHSRALLNLPVSIQKWLLNLAGEAGRRQGLPEPPLGQEGSPVGFGSEDLGGWRDPVRKTQSEGKDVGEGDTVSLGTRSVDQEGIRRGATSRERCLPSDPGLDWGGQGFMGEVDSRRNGELLREKDWHTPKPSGQRNLERPGSPRDGLPRSRNWQREEILKERNCPSKERNWGKDGYPGERDWSRQCQTMGRDWDREGPFGQRDCGKGGHSRELDQDRVWHLEEKGLKREALPSEVSQNPHAVKADFLLRAIQDSADSYGHSPQAVGGDQQWRAPVTPFLQLNNGEASPPSGPNLLPAPQPTWLVSPESGDGQPVGFQGGQGPPKGGTTGGSCKVTKTQRFLESLKTPFSLNLNNVPGATGLRHVIIDGSNIAMIHGLQHFFSCRGIALAVQYFWDRGHREVTVFVPQWRLRKDSKVKERHFLTKLQSLSLLSVTPSRVVDGKRITSYDDRFMVKLAEETDGIIVTNDQFRDLSDESVKWAEIIRLRLLPFTFVGNIFMVPDDPLGREGPTLDEFLKKPNGLQTSRGRSSSRRGPPHTRPYRPSSRARSQVRSGAHPRMPPRPRSQPRSHTMGLTEFEIQPKQQEQKEDDEGGHGLRRVKETEQLRHKLLEVFWGQDHKVDFILQRNPSNRDLNQLSEALLIWTVGSYFWLKSDVWGTMGKMEGQESGISFPLGRPDWLQLNRMPIPPPPCLTRFLGTLEDY</sequence>
<dbReference type="Pfam" id="PF11977">
    <property type="entry name" value="RNase_Zc3h12a"/>
    <property type="match status" value="1"/>
</dbReference>
<evidence type="ECO:0000259" key="3">
    <source>
        <dbReference type="Pfam" id="PF11977"/>
    </source>
</evidence>
<dbReference type="FunFam" id="3.40.50.11980:FF:000001">
    <property type="entry name" value="ZC3H12A isoform 1"/>
    <property type="match status" value="1"/>
</dbReference>